<feature type="transmembrane region" description="Helical" evidence="7">
    <location>
        <begin position="148"/>
        <end position="169"/>
    </location>
</feature>
<evidence type="ECO:0000256" key="4">
    <source>
        <dbReference type="ARBA" id="ARBA00022692"/>
    </source>
</evidence>
<comment type="similarity">
    <text evidence="2 7">Belongs to the glycosyltransferase 4 family. MraY subfamily.</text>
</comment>
<dbReference type="HAMAP" id="MF_00038">
    <property type="entry name" value="MraY"/>
    <property type="match status" value="1"/>
</dbReference>
<evidence type="ECO:0000256" key="6">
    <source>
        <dbReference type="ARBA" id="ARBA00023136"/>
    </source>
</evidence>
<dbReference type="UniPathway" id="UPA00219"/>
<dbReference type="RefSeq" id="WP_013781210.1">
    <property type="nucleotide sequence ID" value="NC_015520.1"/>
</dbReference>
<feature type="binding site" evidence="9">
    <location>
        <position position="242"/>
    </location>
    <ligand>
        <name>Mg(2+)</name>
        <dbReference type="ChEBI" id="CHEBI:18420"/>
    </ligand>
</feature>
<dbReference type="EMBL" id="CP002360">
    <property type="protein sequence ID" value="AEE96781.1"/>
    <property type="molecule type" value="Genomic_DNA"/>
</dbReference>
<dbReference type="OrthoDB" id="9805475at2"/>
<dbReference type="Pfam" id="PF00953">
    <property type="entry name" value="Glycos_transf_4"/>
    <property type="match status" value="1"/>
</dbReference>
<feature type="transmembrane region" description="Helical" evidence="7">
    <location>
        <begin position="76"/>
        <end position="97"/>
    </location>
</feature>
<feature type="transmembrane region" description="Helical" evidence="7">
    <location>
        <begin position="6"/>
        <end position="27"/>
    </location>
</feature>
<dbReference type="GO" id="GO:0009252">
    <property type="term" value="P:peptidoglycan biosynthetic process"/>
    <property type="evidence" value="ECO:0007669"/>
    <property type="project" value="UniProtKB-UniRule"/>
</dbReference>
<feature type="transmembrane region" description="Helical" evidence="7">
    <location>
        <begin position="109"/>
        <end position="128"/>
    </location>
</feature>
<gene>
    <name evidence="7" type="primary">mraY</name>
    <name evidence="10" type="ordered locus">Mahau_1593</name>
</gene>
<keyword evidence="7" id="KW-0132">Cell division</keyword>
<dbReference type="KEGG" id="mas:Mahau_1593"/>
<dbReference type="InterPro" id="IPR000715">
    <property type="entry name" value="Glycosyl_transferase_4"/>
</dbReference>
<evidence type="ECO:0000313" key="10">
    <source>
        <dbReference type="EMBL" id="AEE96781.1"/>
    </source>
</evidence>
<keyword evidence="7" id="KW-1003">Cell membrane</keyword>
<evidence type="ECO:0000256" key="3">
    <source>
        <dbReference type="ARBA" id="ARBA00022679"/>
    </source>
</evidence>
<dbReference type="PANTHER" id="PTHR22926">
    <property type="entry name" value="PHOSPHO-N-ACETYLMURAMOYL-PENTAPEPTIDE-TRANSFERASE"/>
    <property type="match status" value="1"/>
</dbReference>
<sequence length="333" mass="35698">MHSDIIYAVIIAFIICLISGPIIIPMLRRWRFGQVVREEGPKTHLAKTGTPTMGGVFMVPAIIIAAFLAAQGNYEMMLVAVLITLGYGLIGFIDDFIKVAMRRSLGLRAYQKLIGQIGIALIFAIYAANNPDIGTAWRIPFSETQWNLGWLFIPITVFVVVGTTNSVNLTDGIDGLAASVTLVVAATFALIYNAFGTIESAQGQAYVAVNMHNMAVYAGAVAGGCLGFLLFNTHPAKVFMGDTGSMALGGAVAAMAVISRSPLFLIIMGGIYVAEAVSVILQVVYFKLTGGKRIFKMTPIHHHFELSGMPEGRVVAFFTMAAIVLNLIAILAF</sequence>
<keyword evidence="6 7" id="KW-0472">Membrane</keyword>
<protein>
    <recommendedName>
        <fullName evidence="7 8">Phospho-N-acetylmuramoyl-pentapeptide-transferase</fullName>
        <ecNumber evidence="7 8">2.7.8.13</ecNumber>
    </recommendedName>
    <alternativeName>
        <fullName evidence="7">UDP-MurNAc-pentapeptide phosphotransferase</fullName>
    </alternativeName>
</protein>
<keyword evidence="3 7" id="KW-0808">Transferase</keyword>
<feature type="transmembrane region" description="Helical" evidence="7">
    <location>
        <begin position="176"/>
        <end position="195"/>
    </location>
</feature>
<comment type="subcellular location">
    <subcellularLocation>
        <location evidence="7">Cell membrane</location>
        <topology evidence="7">Multi-pass membrane protein</topology>
    </subcellularLocation>
    <subcellularLocation>
        <location evidence="1">Membrane</location>
        <topology evidence="1">Multi-pass membrane protein</topology>
    </subcellularLocation>
</comment>
<feature type="transmembrane region" description="Helical" evidence="7">
    <location>
        <begin position="314"/>
        <end position="332"/>
    </location>
</feature>
<comment type="pathway">
    <text evidence="7">Cell wall biogenesis; peptidoglycan biosynthesis.</text>
</comment>
<keyword evidence="5 7" id="KW-1133">Transmembrane helix</keyword>
<comment type="catalytic activity">
    <reaction evidence="7">
        <text>UDP-N-acetyl-alpha-D-muramoyl-L-alanyl-gamma-D-glutamyl-meso-2,6-diaminopimeloyl-D-alanyl-D-alanine + di-trans,octa-cis-undecaprenyl phosphate = di-trans,octa-cis-undecaprenyl diphospho-N-acetyl-alpha-D-muramoyl-L-alanyl-D-glutamyl-meso-2,6-diaminopimeloyl-D-alanyl-D-alanine + UMP</text>
        <dbReference type="Rhea" id="RHEA:28386"/>
        <dbReference type="ChEBI" id="CHEBI:57865"/>
        <dbReference type="ChEBI" id="CHEBI:60392"/>
        <dbReference type="ChEBI" id="CHEBI:61386"/>
        <dbReference type="ChEBI" id="CHEBI:61387"/>
        <dbReference type="EC" id="2.7.8.13"/>
    </reaction>
</comment>
<keyword evidence="7" id="KW-0573">Peptidoglycan synthesis</keyword>
<dbReference type="GO" id="GO:0005886">
    <property type="term" value="C:plasma membrane"/>
    <property type="evidence" value="ECO:0007669"/>
    <property type="project" value="UniProtKB-SubCell"/>
</dbReference>
<feature type="binding site" evidence="9">
    <location>
        <position position="168"/>
    </location>
    <ligand>
        <name>Mg(2+)</name>
        <dbReference type="ChEBI" id="CHEBI:18420"/>
    </ligand>
</feature>
<feature type="transmembrane region" description="Helical" evidence="7">
    <location>
        <begin position="264"/>
        <end position="286"/>
    </location>
</feature>
<evidence type="ECO:0000256" key="8">
    <source>
        <dbReference type="NCBIfam" id="TIGR00445"/>
    </source>
</evidence>
<keyword evidence="7 9" id="KW-0460">Magnesium</keyword>
<dbReference type="Proteomes" id="UP000008457">
    <property type="component" value="Chromosome"/>
</dbReference>
<feature type="transmembrane region" description="Helical" evidence="7">
    <location>
        <begin position="48"/>
        <end position="70"/>
    </location>
</feature>
<accession>F3ZZ22</accession>
<dbReference type="GO" id="GO:0008963">
    <property type="term" value="F:phospho-N-acetylmuramoyl-pentapeptide-transferase activity"/>
    <property type="evidence" value="ECO:0007669"/>
    <property type="project" value="UniProtKB-UniRule"/>
</dbReference>
<comment type="function">
    <text evidence="7">Catalyzes the initial step of the lipid cycle reactions in the biosynthesis of the cell wall peptidoglycan: transfers peptidoglycan precursor phospho-MurNAc-pentapeptide from UDP-MurNAc-pentapeptide onto the lipid carrier undecaprenyl phosphate, yielding undecaprenyl-pyrophosphoryl-MurNAc-pentapeptide, known as lipid I.</text>
</comment>
<dbReference type="PROSITE" id="PS01347">
    <property type="entry name" value="MRAY_1"/>
    <property type="match status" value="1"/>
</dbReference>
<keyword evidence="7 9" id="KW-0479">Metal-binding</keyword>
<dbReference type="InterPro" id="IPR018480">
    <property type="entry name" value="PNAcMuramoyl-5peptid_Trfase_CS"/>
</dbReference>
<dbReference type="GO" id="GO:0008360">
    <property type="term" value="P:regulation of cell shape"/>
    <property type="evidence" value="ECO:0007669"/>
    <property type="project" value="UniProtKB-KW"/>
</dbReference>
<evidence type="ECO:0000256" key="9">
    <source>
        <dbReference type="PIRSR" id="PIRSR600715-1"/>
    </source>
</evidence>
<dbReference type="GO" id="GO:0051992">
    <property type="term" value="F:UDP-N-acetylmuramoyl-L-alanyl-D-glutamyl-meso-2,6-diaminopimelyl-D-alanyl-D-alanine:undecaprenyl-phosphate transferase activity"/>
    <property type="evidence" value="ECO:0007669"/>
    <property type="project" value="RHEA"/>
</dbReference>
<reference evidence="11" key="1">
    <citation type="submission" date="2010-11" db="EMBL/GenBank/DDBJ databases">
        <title>The complete genome of Mahella australiensis DSM 15567.</title>
        <authorList>
            <consortium name="US DOE Joint Genome Institute (JGI-PGF)"/>
            <person name="Lucas S."/>
            <person name="Copeland A."/>
            <person name="Lapidus A."/>
            <person name="Bruce D."/>
            <person name="Goodwin L."/>
            <person name="Pitluck S."/>
            <person name="Kyrpides N."/>
            <person name="Mavromatis K."/>
            <person name="Pagani I."/>
            <person name="Ivanova N."/>
            <person name="Teshima H."/>
            <person name="Brettin T."/>
            <person name="Detter J.C."/>
            <person name="Han C."/>
            <person name="Tapia R."/>
            <person name="Land M."/>
            <person name="Hauser L."/>
            <person name="Markowitz V."/>
            <person name="Cheng J.-F."/>
            <person name="Hugenholtz P."/>
            <person name="Woyke T."/>
            <person name="Wu D."/>
            <person name="Spring S."/>
            <person name="Pukall R."/>
            <person name="Steenblock K."/>
            <person name="Schneider S."/>
            <person name="Klenk H.-P."/>
            <person name="Eisen J.A."/>
        </authorList>
    </citation>
    <scope>NUCLEOTIDE SEQUENCE [LARGE SCALE GENOMIC DNA]</scope>
    <source>
        <strain evidence="11">DSM 15567 / CIP 107919 / 50-1 BON</strain>
    </source>
</reference>
<evidence type="ECO:0000256" key="7">
    <source>
        <dbReference type="HAMAP-Rule" id="MF_00038"/>
    </source>
</evidence>
<keyword evidence="7" id="KW-0133">Cell shape</keyword>
<proteinExistence type="inferred from homology"/>
<dbReference type="EC" id="2.7.8.13" evidence="7 8"/>
<evidence type="ECO:0000313" key="11">
    <source>
        <dbReference type="Proteomes" id="UP000008457"/>
    </source>
</evidence>
<dbReference type="PROSITE" id="PS01348">
    <property type="entry name" value="MRAY_2"/>
    <property type="match status" value="1"/>
</dbReference>
<keyword evidence="7" id="KW-0961">Cell wall biogenesis/degradation</keyword>
<dbReference type="GO" id="GO:0051301">
    <property type="term" value="P:cell division"/>
    <property type="evidence" value="ECO:0007669"/>
    <property type="project" value="UniProtKB-KW"/>
</dbReference>
<dbReference type="NCBIfam" id="TIGR00445">
    <property type="entry name" value="mraY"/>
    <property type="match status" value="1"/>
</dbReference>
<dbReference type="PANTHER" id="PTHR22926:SF5">
    <property type="entry name" value="PHOSPHO-N-ACETYLMURAMOYL-PENTAPEPTIDE-TRANSFERASE HOMOLOG"/>
    <property type="match status" value="1"/>
</dbReference>
<organism evidence="10 11">
    <name type="scientific">Mahella australiensis (strain DSM 15567 / CIP 107919 / 50-1 BON)</name>
    <dbReference type="NCBI Taxonomy" id="697281"/>
    <lineage>
        <taxon>Bacteria</taxon>
        <taxon>Bacillati</taxon>
        <taxon>Bacillota</taxon>
        <taxon>Clostridia</taxon>
        <taxon>Thermoanaerobacterales</taxon>
        <taxon>Thermoanaerobacterales Family IV. Incertae Sedis</taxon>
        <taxon>Mahella</taxon>
    </lineage>
</organism>
<evidence type="ECO:0000256" key="2">
    <source>
        <dbReference type="ARBA" id="ARBA00005583"/>
    </source>
</evidence>
<dbReference type="GO" id="GO:0071555">
    <property type="term" value="P:cell wall organization"/>
    <property type="evidence" value="ECO:0007669"/>
    <property type="project" value="UniProtKB-KW"/>
</dbReference>
<dbReference type="AlphaFoldDB" id="F3ZZ22"/>
<dbReference type="InterPro" id="IPR003524">
    <property type="entry name" value="PNAcMuramoyl-5peptid_Trfase"/>
</dbReference>
<reference evidence="10 11" key="2">
    <citation type="journal article" date="2011" name="Stand. Genomic Sci.">
        <title>Complete genome sequence of Mahella australiensis type strain (50-1 BON).</title>
        <authorList>
            <person name="Sikorski J."/>
            <person name="Teshima H."/>
            <person name="Nolan M."/>
            <person name="Lucas S."/>
            <person name="Hammon N."/>
            <person name="Deshpande S."/>
            <person name="Cheng J.F."/>
            <person name="Pitluck S."/>
            <person name="Liolios K."/>
            <person name="Pagani I."/>
            <person name="Ivanova N."/>
            <person name="Huntemann M."/>
            <person name="Mavromatis K."/>
            <person name="Ovchinikova G."/>
            <person name="Pati A."/>
            <person name="Tapia R."/>
            <person name="Han C."/>
            <person name="Goodwin L."/>
            <person name="Chen A."/>
            <person name="Palaniappan K."/>
            <person name="Land M."/>
            <person name="Hauser L."/>
            <person name="Ngatchou-Djao O.D."/>
            <person name="Rohde M."/>
            <person name="Pukall R."/>
            <person name="Spring S."/>
            <person name="Abt B."/>
            <person name="Goker M."/>
            <person name="Detter J.C."/>
            <person name="Woyke T."/>
            <person name="Bristow J."/>
            <person name="Markowitz V."/>
            <person name="Hugenholtz P."/>
            <person name="Eisen J.A."/>
            <person name="Kyrpides N.C."/>
            <person name="Klenk H.P."/>
            <person name="Lapidus A."/>
        </authorList>
    </citation>
    <scope>NUCLEOTIDE SEQUENCE [LARGE SCALE GENOMIC DNA]</scope>
    <source>
        <strain evidence="11">DSM 15567 / CIP 107919 / 50-1 BON</strain>
    </source>
</reference>
<comment type="cofactor">
    <cofactor evidence="7 9">
        <name>Mg(2+)</name>
        <dbReference type="ChEBI" id="CHEBI:18420"/>
    </cofactor>
</comment>
<feature type="transmembrane region" description="Helical" evidence="7">
    <location>
        <begin position="215"/>
        <end position="231"/>
    </location>
</feature>
<keyword evidence="11" id="KW-1185">Reference proteome</keyword>
<dbReference type="STRING" id="697281.Mahau_1593"/>
<keyword evidence="4 7" id="KW-0812">Transmembrane</keyword>
<keyword evidence="7" id="KW-0131">Cell cycle</keyword>
<evidence type="ECO:0000256" key="1">
    <source>
        <dbReference type="ARBA" id="ARBA00004141"/>
    </source>
</evidence>
<dbReference type="HOGENOM" id="CLU_023982_0_1_9"/>
<feature type="transmembrane region" description="Helical" evidence="7">
    <location>
        <begin position="238"/>
        <end position="258"/>
    </location>
</feature>
<dbReference type="eggNOG" id="COG0472">
    <property type="taxonomic scope" value="Bacteria"/>
</dbReference>
<evidence type="ECO:0000256" key="5">
    <source>
        <dbReference type="ARBA" id="ARBA00022989"/>
    </source>
</evidence>
<dbReference type="GO" id="GO:0046872">
    <property type="term" value="F:metal ion binding"/>
    <property type="evidence" value="ECO:0007669"/>
    <property type="project" value="UniProtKB-KW"/>
</dbReference>
<name>F3ZZ22_MAHA5</name>
<dbReference type="CDD" id="cd06852">
    <property type="entry name" value="GT_MraY"/>
    <property type="match status" value="1"/>
</dbReference>